<dbReference type="CDD" id="cd19500">
    <property type="entry name" value="RecA-like_Lon"/>
    <property type="match status" value="1"/>
</dbReference>
<dbReference type="InterPro" id="IPR027065">
    <property type="entry name" value="Lon_Prtase"/>
</dbReference>
<keyword evidence="5 10" id="KW-0378">Hydrolase</keyword>
<dbReference type="SMART" id="SM00382">
    <property type="entry name" value="AAA"/>
    <property type="match status" value="1"/>
</dbReference>
<proteinExistence type="evidence at transcript level"/>
<sequence>MFEIPRGALYPVLPLRDIVVFPHMIVPLFVGREKSVRALEDVMKDDKQILLVTQKNAAQDDPTPADIYSVGTVGTVLQLLKLPDGTVKVLVEGGQRASITKFAENEDFFQAHADLVEEKVGESQELEALGRAVVSQFEQYIKLNKKIPPEVLVSINQIEEPGKLADTVASHLALKIPEKQQLLECATVSERLERVYAFMEGEIGVLQVEKRIRNRVKRQMEKTQREYYLNEQLKAIQKELGETEDGRDESAELEEKINKTRFSKEARDKALAELKKLRSMSPMSAEATVVRNYLDWMLSIPWKKRTKVKKDLKLAQKILDADHYGLEKVKERILEYLAVQNRMNKVKGPILCLVGPPGVGKTSLGKSIAKSTGRNFVRMSLGGVRDEAEVRGHRRTYIGSMPGKVIQGMKKAKSSNPLFLLDEIDKLGADWRGDPSSALLEVLDPEQNGTFNDHYLEVDYDLSDVMFVCTANTMRMPQPLLDRMEIIRVAGYTEDEKVEISKRHLIEKQVEANGLKKGEFAISDDALRDLIRYYTREAGVRSLEREIANLCRKAVKEILMKGSAGAKVSVTRRNLDKYAGVRRFHFGEAELEDLVGVTTGLAWTEVGGELLSIEAVALPGKGRVTTTGKLGDVMKESVQAAESYVKSRATAFGIKPTLFEKRDIHVHVPEGATPKDGPSAGVAMITSIVSVLTGIAVRKDVAMTGEITLRGRVLPIGGLKEKLLAALRGGLKHVLIPKDNEKDLAEIPDNVKRGLEIIPVSTVDDVLKHALVRAVEPIEWKEPEAVEPAVAKPQPDGGGEVLRH</sequence>
<dbReference type="GO" id="GO:0043565">
    <property type="term" value="F:sequence-specific DNA binding"/>
    <property type="evidence" value="ECO:0007669"/>
    <property type="project" value="UniProtKB-UniRule"/>
</dbReference>
<evidence type="ECO:0000256" key="6">
    <source>
        <dbReference type="ARBA" id="ARBA00022825"/>
    </source>
</evidence>
<dbReference type="InterPro" id="IPR014721">
    <property type="entry name" value="Ribsml_uS5_D2-typ_fold_subgr"/>
</dbReference>
<dbReference type="AlphaFoldDB" id="A0A560CCG9"/>
<dbReference type="FunFam" id="1.20.58.1480:FF:000001">
    <property type="entry name" value="Lon protease"/>
    <property type="match status" value="1"/>
</dbReference>
<evidence type="ECO:0000256" key="7">
    <source>
        <dbReference type="ARBA" id="ARBA00022840"/>
    </source>
</evidence>
<feature type="domain" description="Lon proteolytic" evidence="17">
    <location>
        <begin position="592"/>
        <end position="773"/>
    </location>
</feature>
<dbReference type="FunFam" id="1.20.5.5270:FF:000002">
    <property type="entry name" value="Lon protease homolog"/>
    <property type="match status" value="1"/>
</dbReference>
<dbReference type="HAMAP" id="MF_01973">
    <property type="entry name" value="lon_bact"/>
    <property type="match status" value="1"/>
</dbReference>
<dbReference type="FunFam" id="3.30.230.10:FF:000010">
    <property type="entry name" value="Lon protease"/>
    <property type="match status" value="1"/>
</dbReference>
<comment type="subcellular location">
    <subcellularLocation>
        <location evidence="1 10 11">Cytoplasm</location>
    </subcellularLocation>
</comment>
<evidence type="ECO:0000256" key="9">
    <source>
        <dbReference type="ARBA" id="ARBA00050665"/>
    </source>
</evidence>
<evidence type="ECO:0000256" key="4">
    <source>
        <dbReference type="ARBA" id="ARBA00022741"/>
    </source>
</evidence>
<dbReference type="InterPro" id="IPR003111">
    <property type="entry name" value="Lon_prtase_N"/>
</dbReference>
<dbReference type="FunFam" id="3.40.50.300:FF:000021">
    <property type="entry name" value="Lon protease homolog"/>
    <property type="match status" value="1"/>
</dbReference>
<evidence type="ECO:0000259" key="18">
    <source>
        <dbReference type="PROSITE" id="PS51787"/>
    </source>
</evidence>
<dbReference type="GO" id="GO:0034605">
    <property type="term" value="P:cellular response to heat"/>
    <property type="evidence" value="ECO:0007669"/>
    <property type="project" value="UniProtKB-UniRule"/>
</dbReference>
<feature type="region of interest" description="Disordered" evidence="16">
    <location>
        <begin position="783"/>
        <end position="804"/>
    </location>
</feature>
<dbReference type="SMART" id="SM00464">
    <property type="entry name" value="LON"/>
    <property type="match status" value="1"/>
</dbReference>
<dbReference type="Gene3D" id="1.20.58.1480">
    <property type="match status" value="1"/>
</dbReference>
<dbReference type="Gene3D" id="1.20.5.5270">
    <property type="match status" value="1"/>
</dbReference>
<dbReference type="InterPro" id="IPR015947">
    <property type="entry name" value="PUA-like_sf"/>
</dbReference>
<evidence type="ECO:0000256" key="14">
    <source>
        <dbReference type="PROSITE-ProRule" id="PRU01122"/>
    </source>
</evidence>
<evidence type="ECO:0000313" key="20">
    <source>
        <dbReference type="Proteomes" id="UP000318529"/>
    </source>
</evidence>
<evidence type="ECO:0000256" key="3">
    <source>
        <dbReference type="ARBA" id="ARBA00022670"/>
    </source>
</evidence>
<dbReference type="Gene3D" id="1.10.8.60">
    <property type="match status" value="1"/>
</dbReference>
<comment type="catalytic activity">
    <reaction evidence="9 10 11 14">
        <text>Hydrolysis of proteins in presence of ATP.</text>
        <dbReference type="EC" id="3.4.21.53"/>
    </reaction>
</comment>
<dbReference type="Pfam" id="PF05362">
    <property type="entry name" value="Lon_C"/>
    <property type="match status" value="1"/>
</dbReference>
<reference evidence="19 20" key="1">
    <citation type="submission" date="2019-06" db="EMBL/GenBank/DDBJ databases">
        <title>Genomic Encyclopedia of Type Strains, Phase IV (KMG-V): Genome sequencing to study the core and pangenomes of soil and plant-associated prokaryotes.</title>
        <authorList>
            <person name="Whitman W."/>
        </authorList>
    </citation>
    <scope>NUCLEOTIDE SEQUENCE [LARGE SCALE GENOMIC DNA]</scope>
    <source>
        <strain evidence="19 20">BR 11650</strain>
    </source>
</reference>
<evidence type="ECO:0000256" key="15">
    <source>
        <dbReference type="RuleBase" id="RU000591"/>
    </source>
</evidence>
<dbReference type="SUPFAM" id="SSF52540">
    <property type="entry name" value="P-loop containing nucleoside triphosphate hydrolases"/>
    <property type="match status" value="1"/>
</dbReference>
<organism evidence="19 20">
    <name type="scientific">Azospirillum brasilense</name>
    <dbReference type="NCBI Taxonomy" id="192"/>
    <lineage>
        <taxon>Bacteria</taxon>
        <taxon>Pseudomonadati</taxon>
        <taxon>Pseudomonadota</taxon>
        <taxon>Alphaproteobacteria</taxon>
        <taxon>Rhodospirillales</taxon>
        <taxon>Azospirillaceae</taxon>
        <taxon>Azospirillum</taxon>
    </lineage>
</organism>
<dbReference type="InterPro" id="IPR003593">
    <property type="entry name" value="AAA+_ATPase"/>
</dbReference>
<comment type="subunit">
    <text evidence="10 11">Homohexamer. Organized in a ring with a central cavity.</text>
</comment>
<comment type="function">
    <text evidence="10">ATP-dependent serine protease that mediates the selective degradation of mutant and abnormal proteins as well as certain short-lived regulatory proteins. Required for cellular homeostasis and for survival from DNA damage and developmental changes induced by stress. Degrades polypeptides processively to yield small peptide fragments that are 5 to 10 amino acids long. Binds to DNA in a double-stranded, site-specific manner.</text>
</comment>
<protein>
    <recommendedName>
        <fullName evidence="10 11">Lon protease</fullName>
        <ecNumber evidence="10 11">3.4.21.53</ecNumber>
    </recommendedName>
    <alternativeName>
        <fullName evidence="10">ATP-dependent protease La</fullName>
    </alternativeName>
</protein>
<dbReference type="Proteomes" id="UP000318529">
    <property type="component" value="Unassembled WGS sequence"/>
</dbReference>
<dbReference type="Pfam" id="PF02190">
    <property type="entry name" value="LON_substr_bdg"/>
    <property type="match status" value="1"/>
</dbReference>
<dbReference type="RefSeq" id="WP_145684841.1">
    <property type="nucleotide sequence ID" value="NZ_VITH01000007.1"/>
</dbReference>
<dbReference type="InterPro" id="IPR027543">
    <property type="entry name" value="Lon_bac"/>
</dbReference>
<keyword evidence="8 10" id="KW-0346">Stress response</keyword>
<dbReference type="Pfam" id="PF22667">
    <property type="entry name" value="Lon_lid"/>
    <property type="match status" value="1"/>
</dbReference>
<evidence type="ECO:0000259" key="17">
    <source>
        <dbReference type="PROSITE" id="PS51786"/>
    </source>
</evidence>
<evidence type="ECO:0000256" key="1">
    <source>
        <dbReference type="ARBA" id="ARBA00004496"/>
    </source>
</evidence>
<keyword evidence="2 10" id="KW-0963">Cytoplasm</keyword>
<dbReference type="SUPFAM" id="SSF88697">
    <property type="entry name" value="PUA domain-like"/>
    <property type="match status" value="1"/>
</dbReference>
<evidence type="ECO:0000256" key="16">
    <source>
        <dbReference type="SAM" id="MobiDB-lite"/>
    </source>
</evidence>
<feature type="domain" description="Lon N-terminal" evidence="18">
    <location>
        <begin position="10"/>
        <end position="203"/>
    </location>
</feature>
<dbReference type="InterPro" id="IPR004815">
    <property type="entry name" value="Lon_bac/euk-typ"/>
</dbReference>
<dbReference type="InterPro" id="IPR020568">
    <property type="entry name" value="Ribosomal_Su5_D2-typ_SF"/>
</dbReference>
<feature type="active site" evidence="10 12">
    <location>
        <position position="679"/>
    </location>
</feature>
<dbReference type="Gene3D" id="2.30.130.40">
    <property type="entry name" value="LON domain-like"/>
    <property type="match status" value="1"/>
</dbReference>
<dbReference type="EC" id="3.4.21.53" evidence="10 11"/>
<name>A0A560CCG9_AZOBR</name>
<dbReference type="GO" id="GO:0005737">
    <property type="term" value="C:cytoplasm"/>
    <property type="evidence" value="ECO:0007669"/>
    <property type="project" value="UniProtKB-SubCell"/>
</dbReference>
<gene>
    <name evidence="10" type="primary">lon</name>
    <name evidence="19" type="ORF">FBZ83_107241</name>
</gene>
<dbReference type="Pfam" id="PF00004">
    <property type="entry name" value="AAA"/>
    <property type="match status" value="1"/>
</dbReference>
<evidence type="ECO:0000313" key="19">
    <source>
        <dbReference type="EMBL" id="TWA82550.1"/>
    </source>
</evidence>
<keyword evidence="7 10" id="KW-0067">ATP-binding</keyword>
<evidence type="ECO:0000256" key="5">
    <source>
        <dbReference type="ARBA" id="ARBA00022801"/>
    </source>
</evidence>
<comment type="induction">
    <text evidence="10">By heat shock.</text>
</comment>
<dbReference type="EMBL" id="VITH01000007">
    <property type="protein sequence ID" value="TWA82550.1"/>
    <property type="molecule type" value="Genomic_DNA"/>
</dbReference>
<dbReference type="GO" id="GO:0005524">
    <property type="term" value="F:ATP binding"/>
    <property type="evidence" value="ECO:0007669"/>
    <property type="project" value="UniProtKB-UniRule"/>
</dbReference>
<accession>A0A560CCG9</accession>
<dbReference type="GO" id="GO:0004252">
    <property type="term" value="F:serine-type endopeptidase activity"/>
    <property type="evidence" value="ECO:0007669"/>
    <property type="project" value="UniProtKB-UniRule"/>
</dbReference>
<comment type="similarity">
    <text evidence="10 11 14 15">Belongs to the peptidase S16 family.</text>
</comment>
<keyword evidence="4 10" id="KW-0547">Nucleotide-binding</keyword>
<dbReference type="PROSITE" id="PS51786">
    <property type="entry name" value="LON_PROTEOLYTIC"/>
    <property type="match status" value="1"/>
</dbReference>
<keyword evidence="6 10" id="KW-0720">Serine protease</keyword>
<dbReference type="PROSITE" id="PS01046">
    <property type="entry name" value="LON_SER"/>
    <property type="match status" value="1"/>
</dbReference>
<dbReference type="GO" id="GO:0016887">
    <property type="term" value="F:ATP hydrolysis activity"/>
    <property type="evidence" value="ECO:0007669"/>
    <property type="project" value="UniProtKB-UniRule"/>
</dbReference>
<dbReference type="PANTHER" id="PTHR10046">
    <property type="entry name" value="ATP DEPENDENT LON PROTEASE FAMILY MEMBER"/>
    <property type="match status" value="1"/>
</dbReference>
<dbReference type="PRINTS" id="PR00830">
    <property type="entry name" value="ENDOLAPTASE"/>
</dbReference>
<dbReference type="InterPro" id="IPR008268">
    <property type="entry name" value="Peptidase_S16_AS"/>
</dbReference>
<dbReference type="InterPro" id="IPR054594">
    <property type="entry name" value="Lon_lid"/>
</dbReference>
<dbReference type="NCBIfam" id="NF008053">
    <property type="entry name" value="PRK10787.1"/>
    <property type="match status" value="1"/>
</dbReference>
<dbReference type="InterPro" id="IPR027417">
    <property type="entry name" value="P-loop_NTPase"/>
</dbReference>
<dbReference type="PROSITE" id="PS51787">
    <property type="entry name" value="LON_N"/>
    <property type="match status" value="1"/>
</dbReference>
<dbReference type="InterPro" id="IPR003959">
    <property type="entry name" value="ATPase_AAA_core"/>
</dbReference>
<dbReference type="SUPFAM" id="SSF54211">
    <property type="entry name" value="Ribosomal protein S5 domain 2-like"/>
    <property type="match status" value="1"/>
</dbReference>
<evidence type="ECO:0000256" key="13">
    <source>
        <dbReference type="PIRSR" id="PIRSR001174-2"/>
    </source>
</evidence>
<evidence type="ECO:0000256" key="10">
    <source>
        <dbReference type="HAMAP-Rule" id="MF_01973"/>
    </source>
</evidence>
<dbReference type="Gene3D" id="3.40.50.300">
    <property type="entry name" value="P-loop containing nucleotide triphosphate hydrolases"/>
    <property type="match status" value="1"/>
</dbReference>
<dbReference type="PIRSF" id="PIRSF001174">
    <property type="entry name" value="Lon_proteas"/>
    <property type="match status" value="1"/>
</dbReference>
<dbReference type="Gene3D" id="3.30.230.10">
    <property type="match status" value="1"/>
</dbReference>
<comment type="caution">
    <text evidence="19">The sequence shown here is derived from an EMBL/GenBank/DDBJ whole genome shotgun (WGS) entry which is preliminary data.</text>
</comment>
<evidence type="ECO:0000256" key="11">
    <source>
        <dbReference type="PIRNR" id="PIRNR001174"/>
    </source>
</evidence>
<evidence type="ECO:0000256" key="8">
    <source>
        <dbReference type="ARBA" id="ARBA00023016"/>
    </source>
</evidence>
<dbReference type="GO" id="GO:0004176">
    <property type="term" value="F:ATP-dependent peptidase activity"/>
    <property type="evidence" value="ECO:0007669"/>
    <property type="project" value="UniProtKB-UniRule"/>
</dbReference>
<dbReference type="InterPro" id="IPR046336">
    <property type="entry name" value="Lon_prtase_N_sf"/>
</dbReference>
<dbReference type="NCBIfam" id="TIGR00763">
    <property type="entry name" value="lon"/>
    <property type="match status" value="1"/>
</dbReference>
<evidence type="ECO:0000256" key="2">
    <source>
        <dbReference type="ARBA" id="ARBA00022490"/>
    </source>
</evidence>
<dbReference type="GO" id="GO:0006515">
    <property type="term" value="P:protein quality control for misfolded or incompletely synthesized proteins"/>
    <property type="evidence" value="ECO:0007669"/>
    <property type="project" value="UniProtKB-UniRule"/>
</dbReference>
<keyword evidence="3 10" id="KW-0645">Protease</keyword>
<feature type="active site" evidence="10 12">
    <location>
        <position position="722"/>
    </location>
</feature>
<evidence type="ECO:0000256" key="12">
    <source>
        <dbReference type="PIRSR" id="PIRSR001174-1"/>
    </source>
</evidence>
<feature type="binding site" evidence="10 13">
    <location>
        <begin position="355"/>
        <end position="362"/>
    </location>
    <ligand>
        <name>ATP</name>
        <dbReference type="ChEBI" id="CHEBI:30616"/>
    </ligand>
</feature>
<dbReference type="InterPro" id="IPR008269">
    <property type="entry name" value="Lon_proteolytic"/>
</dbReference>